<dbReference type="EMBL" id="BAAAQD010000046">
    <property type="protein sequence ID" value="GAA1571387.1"/>
    <property type="molecule type" value="Genomic_DNA"/>
</dbReference>
<name>A0ABN2D917_9ACTN</name>
<dbReference type="InterPro" id="IPR003594">
    <property type="entry name" value="HATPase_dom"/>
</dbReference>
<sequence length="909" mass="95427">MWSVLRRAGRAMSRAGALASLVAVLTAAMAVSAGVVLDRAQHRAMTQALDRKVGSVAAAVVHETGRYVDTLRTVAAATGAFEPLTAAKFARAVDPLRHMGLAGATSIAFMVPADDGEIGRVQALWRERGVPGLTLTPVGSGTGHIFSIFSEPFDGSTAGGLGVDVTQAAAPTRALAEARRSGRITVSDTYLLIRDRNLPERQRQQSFVLTAPVYGTPGPPPASGADGERPFLGWVLMGLRGQDFMTAAVRRSAQNSADVTLSARNADGTEGTVAAVRAESDRHRTDHRTVDVAVAQARWRLRISVVAADLPGAGPFPAAMTAAGLGLGGLLALLTFVLGTGRARADARVAAATARLRRTEADARDHAALLTAVVDSVSDGVGVVDEHGRFLLHNPAAKALLGVEEDSQDGADTWQAHYGIFRPDGATPFPTAELPLARALAGEASDQVPMVIRNGGNPDGVVITVSARPLHGSAGRPGAVAVFHDVTARAAADRAIAEANTAMREELALREAAEAGLRAARDELATERAYLRQVLDALDVTVITCDADGMLVHTNRAARVAIPGLDAGADAGAGGPLPAVESSRRVRMAHPDGTPFAEHDLPLLVALHGRRVDGVEAHVTQADGHQQVVMMHARPLRDREGQIMGAVASSYTITALRQREAELTAFAGIVAHDLRSPLTAIGGFTEFVRDSLGDGLCGQEHREERAVLDRALATTARMRRLIDDLLGYAAARDAVLDARDLDLRAVVDDVVTERLAAQAADPTSPPPQIFVGAMPSVHADPALLRQLLDNLIGNALKYTPPGQPARVDVCATPHGTGWVRVDVADRGIGIPEGEHDAIFTGFHRAHRTADYAGTGLGLAICQRVVERHGGTITANDNPGGGARLSFTLPVAQSARFTARSRVPSDQTFG</sequence>
<keyword evidence="20" id="KW-1185">Reference proteome</keyword>
<comment type="catalytic activity">
    <reaction evidence="1">
        <text>ATP + protein L-histidine = ADP + protein N-phospho-L-histidine.</text>
        <dbReference type="EC" id="2.7.13.3"/>
    </reaction>
</comment>
<feature type="domain" description="PAC" evidence="17">
    <location>
        <begin position="613"/>
        <end position="665"/>
    </location>
</feature>
<dbReference type="RefSeq" id="WP_344514386.1">
    <property type="nucleotide sequence ID" value="NZ_BAAAQD010000046.1"/>
</dbReference>
<evidence type="ECO:0000256" key="13">
    <source>
        <dbReference type="ARBA" id="ARBA00023136"/>
    </source>
</evidence>
<dbReference type="PROSITE" id="PS50839">
    <property type="entry name" value="CHASE"/>
    <property type="match status" value="1"/>
</dbReference>
<comment type="subcellular location">
    <subcellularLocation>
        <location evidence="3">Cell membrane</location>
    </subcellularLocation>
    <subcellularLocation>
        <location evidence="2">Membrane</location>
        <topology evidence="2">Multi-pass membrane protein</topology>
    </subcellularLocation>
</comment>
<dbReference type="Gene3D" id="1.10.287.130">
    <property type="match status" value="1"/>
</dbReference>
<keyword evidence="13" id="KW-0472">Membrane</keyword>
<dbReference type="InterPro" id="IPR013656">
    <property type="entry name" value="PAS_4"/>
</dbReference>
<dbReference type="Gene3D" id="3.30.450.350">
    <property type="entry name" value="CHASE domain"/>
    <property type="match status" value="1"/>
</dbReference>
<evidence type="ECO:0000256" key="10">
    <source>
        <dbReference type="ARBA" id="ARBA00022840"/>
    </source>
</evidence>
<feature type="domain" description="PAS" evidence="16">
    <location>
        <begin position="366"/>
        <end position="443"/>
    </location>
</feature>
<evidence type="ECO:0000256" key="3">
    <source>
        <dbReference type="ARBA" id="ARBA00004236"/>
    </source>
</evidence>
<evidence type="ECO:0000256" key="9">
    <source>
        <dbReference type="ARBA" id="ARBA00022777"/>
    </source>
</evidence>
<dbReference type="InterPro" id="IPR004358">
    <property type="entry name" value="Sig_transdc_His_kin-like_C"/>
</dbReference>
<proteinExistence type="predicted"/>
<keyword evidence="5" id="KW-0597">Phosphoprotein</keyword>
<evidence type="ECO:0000256" key="12">
    <source>
        <dbReference type="ARBA" id="ARBA00023012"/>
    </source>
</evidence>
<evidence type="ECO:0000256" key="14">
    <source>
        <dbReference type="ARBA" id="ARBA00039401"/>
    </source>
</evidence>
<evidence type="ECO:0000256" key="2">
    <source>
        <dbReference type="ARBA" id="ARBA00004141"/>
    </source>
</evidence>
<evidence type="ECO:0000256" key="1">
    <source>
        <dbReference type="ARBA" id="ARBA00000085"/>
    </source>
</evidence>
<keyword evidence="10" id="KW-0067">ATP-binding</keyword>
<dbReference type="InterPro" id="IPR042240">
    <property type="entry name" value="CHASE_sf"/>
</dbReference>
<dbReference type="SMART" id="SM00388">
    <property type="entry name" value="HisKA"/>
    <property type="match status" value="1"/>
</dbReference>
<evidence type="ECO:0000259" key="15">
    <source>
        <dbReference type="PROSITE" id="PS50109"/>
    </source>
</evidence>
<organism evidence="19 20">
    <name type="scientific">Dactylosporangium maewongense</name>
    <dbReference type="NCBI Taxonomy" id="634393"/>
    <lineage>
        <taxon>Bacteria</taxon>
        <taxon>Bacillati</taxon>
        <taxon>Actinomycetota</taxon>
        <taxon>Actinomycetes</taxon>
        <taxon>Micromonosporales</taxon>
        <taxon>Micromonosporaceae</taxon>
        <taxon>Dactylosporangium</taxon>
    </lineage>
</organism>
<evidence type="ECO:0000256" key="11">
    <source>
        <dbReference type="ARBA" id="ARBA00022989"/>
    </source>
</evidence>
<dbReference type="PRINTS" id="PR00344">
    <property type="entry name" value="BCTRLSENSOR"/>
</dbReference>
<dbReference type="InterPro" id="IPR003661">
    <property type="entry name" value="HisK_dim/P_dom"/>
</dbReference>
<evidence type="ECO:0000256" key="5">
    <source>
        <dbReference type="ARBA" id="ARBA00022553"/>
    </source>
</evidence>
<dbReference type="SUPFAM" id="SSF55785">
    <property type="entry name" value="PYP-like sensor domain (PAS domain)"/>
    <property type="match status" value="2"/>
</dbReference>
<dbReference type="Pfam" id="PF00512">
    <property type="entry name" value="HisKA"/>
    <property type="match status" value="1"/>
</dbReference>
<feature type="domain" description="Histidine kinase" evidence="15">
    <location>
        <begin position="669"/>
        <end position="892"/>
    </location>
</feature>
<dbReference type="Pfam" id="PF08448">
    <property type="entry name" value="PAS_4"/>
    <property type="match status" value="2"/>
</dbReference>
<reference evidence="19 20" key="1">
    <citation type="journal article" date="2019" name="Int. J. Syst. Evol. Microbiol.">
        <title>The Global Catalogue of Microorganisms (GCM) 10K type strain sequencing project: providing services to taxonomists for standard genome sequencing and annotation.</title>
        <authorList>
            <consortium name="The Broad Institute Genomics Platform"/>
            <consortium name="The Broad Institute Genome Sequencing Center for Infectious Disease"/>
            <person name="Wu L."/>
            <person name="Ma J."/>
        </authorList>
    </citation>
    <scope>NUCLEOTIDE SEQUENCE [LARGE SCALE GENOMIC DNA]</scope>
    <source>
        <strain evidence="19 20">JCM 15933</strain>
    </source>
</reference>
<evidence type="ECO:0000256" key="4">
    <source>
        <dbReference type="ARBA" id="ARBA00012438"/>
    </source>
</evidence>
<keyword evidence="12" id="KW-0902">Two-component regulatory system</keyword>
<dbReference type="InterPro" id="IPR035965">
    <property type="entry name" value="PAS-like_dom_sf"/>
</dbReference>
<evidence type="ECO:0000256" key="8">
    <source>
        <dbReference type="ARBA" id="ARBA00022741"/>
    </source>
</evidence>
<evidence type="ECO:0000259" key="17">
    <source>
        <dbReference type="PROSITE" id="PS50113"/>
    </source>
</evidence>
<dbReference type="EC" id="2.7.13.3" evidence="4"/>
<dbReference type="InterPro" id="IPR036890">
    <property type="entry name" value="HATPase_C_sf"/>
</dbReference>
<keyword evidence="9" id="KW-0418">Kinase</keyword>
<dbReference type="Pfam" id="PF02518">
    <property type="entry name" value="HATPase_c"/>
    <property type="match status" value="1"/>
</dbReference>
<dbReference type="PANTHER" id="PTHR42878">
    <property type="entry name" value="TWO-COMPONENT HISTIDINE KINASE"/>
    <property type="match status" value="1"/>
</dbReference>
<protein>
    <recommendedName>
        <fullName evidence="14">Sensor-like histidine kinase SenX3</fullName>
        <ecNumber evidence="4">2.7.13.3</ecNumber>
    </recommendedName>
</protein>
<dbReference type="PROSITE" id="PS50112">
    <property type="entry name" value="PAS"/>
    <property type="match status" value="1"/>
</dbReference>
<dbReference type="InterPro" id="IPR005467">
    <property type="entry name" value="His_kinase_dom"/>
</dbReference>
<dbReference type="Gene3D" id="3.30.450.20">
    <property type="entry name" value="PAS domain"/>
    <property type="match status" value="2"/>
</dbReference>
<dbReference type="InterPro" id="IPR006189">
    <property type="entry name" value="CHASE_dom"/>
</dbReference>
<feature type="domain" description="CHASE" evidence="18">
    <location>
        <begin position="148"/>
        <end position="251"/>
    </location>
</feature>
<dbReference type="CDD" id="cd00082">
    <property type="entry name" value="HisKA"/>
    <property type="match status" value="1"/>
</dbReference>
<accession>A0ABN2D917</accession>
<keyword evidence="6" id="KW-0808">Transferase</keyword>
<dbReference type="Pfam" id="PF03924">
    <property type="entry name" value="CHASE"/>
    <property type="match status" value="1"/>
</dbReference>
<dbReference type="SMART" id="SM00387">
    <property type="entry name" value="HATPase_c"/>
    <property type="match status" value="1"/>
</dbReference>
<dbReference type="Gene3D" id="3.30.565.10">
    <property type="entry name" value="Histidine kinase-like ATPase, C-terminal domain"/>
    <property type="match status" value="1"/>
</dbReference>
<dbReference type="SMART" id="SM01079">
    <property type="entry name" value="CHASE"/>
    <property type="match status" value="1"/>
</dbReference>
<evidence type="ECO:0000256" key="7">
    <source>
        <dbReference type="ARBA" id="ARBA00022692"/>
    </source>
</evidence>
<gene>
    <name evidence="19" type="ORF">GCM10009827_111560</name>
</gene>
<keyword evidence="7" id="KW-0812">Transmembrane</keyword>
<dbReference type="InterPro" id="IPR036097">
    <property type="entry name" value="HisK_dim/P_sf"/>
</dbReference>
<dbReference type="InterPro" id="IPR000700">
    <property type="entry name" value="PAS-assoc_C"/>
</dbReference>
<comment type="caution">
    <text evidence="19">The sequence shown here is derived from an EMBL/GenBank/DDBJ whole genome shotgun (WGS) entry which is preliminary data.</text>
</comment>
<dbReference type="InterPro" id="IPR000014">
    <property type="entry name" value="PAS"/>
</dbReference>
<dbReference type="PROSITE" id="PS50109">
    <property type="entry name" value="HIS_KIN"/>
    <property type="match status" value="1"/>
</dbReference>
<dbReference type="PROSITE" id="PS50113">
    <property type="entry name" value="PAC"/>
    <property type="match status" value="1"/>
</dbReference>
<keyword evidence="11" id="KW-1133">Transmembrane helix</keyword>
<evidence type="ECO:0000256" key="6">
    <source>
        <dbReference type="ARBA" id="ARBA00022679"/>
    </source>
</evidence>
<dbReference type="Proteomes" id="UP001501470">
    <property type="component" value="Unassembled WGS sequence"/>
</dbReference>
<evidence type="ECO:0000313" key="19">
    <source>
        <dbReference type="EMBL" id="GAA1571387.1"/>
    </source>
</evidence>
<evidence type="ECO:0000313" key="20">
    <source>
        <dbReference type="Proteomes" id="UP001501470"/>
    </source>
</evidence>
<dbReference type="InterPro" id="IPR050351">
    <property type="entry name" value="BphY/WalK/GraS-like"/>
</dbReference>
<evidence type="ECO:0000259" key="18">
    <source>
        <dbReference type="PROSITE" id="PS50839"/>
    </source>
</evidence>
<dbReference type="PANTHER" id="PTHR42878:SF7">
    <property type="entry name" value="SENSOR HISTIDINE KINASE GLRK"/>
    <property type="match status" value="1"/>
</dbReference>
<keyword evidence="8" id="KW-0547">Nucleotide-binding</keyword>
<dbReference type="SUPFAM" id="SSF55874">
    <property type="entry name" value="ATPase domain of HSP90 chaperone/DNA topoisomerase II/histidine kinase"/>
    <property type="match status" value="1"/>
</dbReference>
<dbReference type="SUPFAM" id="SSF47384">
    <property type="entry name" value="Homodimeric domain of signal transducing histidine kinase"/>
    <property type="match status" value="1"/>
</dbReference>
<evidence type="ECO:0000259" key="16">
    <source>
        <dbReference type="PROSITE" id="PS50112"/>
    </source>
</evidence>